<proteinExistence type="inferred from homology"/>
<dbReference type="EMBL" id="BHZE01000009">
    <property type="protein sequence ID" value="GCD77685.1"/>
    <property type="molecule type" value="Genomic_DNA"/>
</dbReference>
<dbReference type="PANTHER" id="PTHR35089">
    <property type="entry name" value="CHAPERONE PROTEIN SKP"/>
    <property type="match status" value="1"/>
</dbReference>
<dbReference type="GO" id="GO:0050821">
    <property type="term" value="P:protein stabilization"/>
    <property type="evidence" value="ECO:0007669"/>
    <property type="project" value="TreeGrafter"/>
</dbReference>
<keyword evidence="4" id="KW-1133">Transmembrane helix</keyword>
<keyword evidence="4" id="KW-0812">Transmembrane</keyword>
<dbReference type="PANTHER" id="PTHR35089:SF1">
    <property type="entry name" value="CHAPERONE PROTEIN SKP"/>
    <property type="match status" value="1"/>
</dbReference>
<keyword evidence="6" id="KW-1185">Reference proteome</keyword>
<dbReference type="Pfam" id="PF03938">
    <property type="entry name" value="OmpH"/>
    <property type="match status" value="1"/>
</dbReference>
<evidence type="ECO:0000256" key="3">
    <source>
        <dbReference type="SAM" id="Coils"/>
    </source>
</evidence>
<name>A0A401XKX1_9FLAO</name>
<dbReference type="GO" id="GO:0005829">
    <property type="term" value="C:cytosol"/>
    <property type="evidence" value="ECO:0007669"/>
    <property type="project" value="TreeGrafter"/>
</dbReference>
<keyword evidence="2" id="KW-0732">Signal</keyword>
<evidence type="ECO:0008006" key="7">
    <source>
        <dbReference type="Google" id="ProtNLM"/>
    </source>
</evidence>
<evidence type="ECO:0000313" key="5">
    <source>
        <dbReference type="EMBL" id="GCD77685.1"/>
    </source>
</evidence>
<evidence type="ECO:0000256" key="2">
    <source>
        <dbReference type="ARBA" id="ARBA00022729"/>
    </source>
</evidence>
<protein>
    <recommendedName>
        <fullName evidence="7">Outer membrane protein</fullName>
    </recommendedName>
</protein>
<feature type="transmembrane region" description="Helical" evidence="4">
    <location>
        <begin position="12"/>
        <end position="31"/>
    </location>
</feature>
<gene>
    <name evidence="5" type="ORF">JCM31826_11670</name>
</gene>
<keyword evidence="4" id="KW-0472">Membrane</keyword>
<comment type="caution">
    <text evidence="5">The sequence shown here is derived from an EMBL/GenBank/DDBJ whole genome shotgun (WGS) entry which is preliminary data.</text>
</comment>
<dbReference type="InterPro" id="IPR005632">
    <property type="entry name" value="Chaperone_Skp"/>
</dbReference>
<sequence length="216" mass="24455">MRPTEKQDTMDNVFKGISVLALAGVILLFALRDTQSAAKTSDKTDNSGAVLKKDADGAVNTGLKIAYVRMDSLVANYEHHKELKKQLEQKYKSMEADMARRTKIFEENYRELEKEAKNLSPRELQAAEAELMAKQQELMRYRDSRAQELLAEEAKLNALIKKDLDEVIDDLAKEFGLDLVLTYDAAGTILYGKADYDITAEVVKRLNDRYAASRKK</sequence>
<accession>A0A401XKX1</accession>
<dbReference type="SMART" id="SM00935">
    <property type="entry name" value="OmpH"/>
    <property type="match status" value="1"/>
</dbReference>
<reference evidence="5 6" key="1">
    <citation type="submission" date="2018-11" db="EMBL/GenBank/DDBJ databases">
        <title>Schleiferia aggregans sp. nov., a moderately thermophilic heterotrophic bacterium isolated from microbial mats at a terrestrial hot spring.</title>
        <authorList>
            <person name="Iino T."/>
            <person name="Ohkuma M."/>
            <person name="Haruta S."/>
        </authorList>
    </citation>
    <scope>NUCLEOTIDE SEQUENCE [LARGE SCALE GENOMIC DNA]</scope>
    <source>
        <strain evidence="5 6">LA</strain>
    </source>
</reference>
<dbReference type="Gene3D" id="3.30.910.20">
    <property type="entry name" value="Skp domain"/>
    <property type="match status" value="1"/>
</dbReference>
<dbReference type="AlphaFoldDB" id="A0A401XKX1"/>
<dbReference type="Proteomes" id="UP000286715">
    <property type="component" value="Unassembled WGS sequence"/>
</dbReference>
<organism evidence="5 6">
    <name type="scientific">Thermaurantimonas aggregans</name>
    <dbReference type="NCBI Taxonomy" id="2173829"/>
    <lineage>
        <taxon>Bacteria</taxon>
        <taxon>Pseudomonadati</taxon>
        <taxon>Bacteroidota</taxon>
        <taxon>Flavobacteriia</taxon>
        <taxon>Flavobacteriales</taxon>
        <taxon>Schleiferiaceae</taxon>
        <taxon>Thermaurantimonas</taxon>
    </lineage>
</organism>
<dbReference type="SUPFAM" id="SSF111384">
    <property type="entry name" value="OmpH-like"/>
    <property type="match status" value="1"/>
</dbReference>
<evidence type="ECO:0000256" key="1">
    <source>
        <dbReference type="ARBA" id="ARBA00009091"/>
    </source>
</evidence>
<feature type="coiled-coil region" evidence="3">
    <location>
        <begin position="70"/>
        <end position="144"/>
    </location>
</feature>
<dbReference type="GO" id="GO:0051082">
    <property type="term" value="F:unfolded protein binding"/>
    <property type="evidence" value="ECO:0007669"/>
    <property type="project" value="InterPro"/>
</dbReference>
<comment type="similarity">
    <text evidence="1">Belongs to the Skp family.</text>
</comment>
<evidence type="ECO:0000256" key="4">
    <source>
        <dbReference type="SAM" id="Phobius"/>
    </source>
</evidence>
<dbReference type="InterPro" id="IPR024930">
    <property type="entry name" value="Skp_dom_sf"/>
</dbReference>
<evidence type="ECO:0000313" key="6">
    <source>
        <dbReference type="Proteomes" id="UP000286715"/>
    </source>
</evidence>
<keyword evidence="3" id="KW-0175">Coiled coil</keyword>